<name>A0ABM0TT66_CAMSA</name>
<dbReference type="InterPro" id="IPR005135">
    <property type="entry name" value="Endo/exonuclease/phosphatase"/>
</dbReference>
<feature type="domain" description="Endonuclease/exonuclease/phosphatase" evidence="2">
    <location>
        <begin position="394"/>
        <end position="494"/>
    </location>
</feature>
<sequence>MDKLRRALTIDGLTFSVEIASDDDPLIEPHEDITAGYVKELDTAEKVSKQAAKLEDWSGDHLISTRYHDVVLIHEKSLVDDVFVMETRIAEKGLSFLASPVGEPKRLHPDTELVTNFGEAKIFIEVNLMQELPKTYFFTVRGEEVCVQYEYPWLPHRCSFCKRWGHSDDGCLVKLVKSNVLFSSQSTGMPALPSAQVVSPAATVPTPASATTTLSNLPVAETAAVNPPVVYEGTGGTSNEGDWTAVTHSGGKNSKNLQKQLVFGQVRIASPTQTGKETVLATVRKPLNSKDQVALCVQQPRNSKNAHKFLSDSSQQATETKVQETNVSRVLGRTFGDWNLVSNYEFSRLGRVWVLGSRQTTLQVVFKSGQLITCSVKLGGGTEEFWCSFIYACNTVEERKERWRDIQQQHDLASLRGKPWILMGDFNETLDIDEHSNSLVTPMVTLGMRDFHDTQIYCSLVDLRAIGPLFTWCNNQENGPICKKLDRILHSVAWDSFFPNSYFLMEAGGCSDHLRGKIYLDAGKLKQLKPLLRELSCNKLSDISRRATAAYEDLCAKKLAVHAHPTLHNLAEEASANARWEHVAGLEETFLKQRSKLHWLHVGDKNNRAFYNAIKERQSLNFINEVIDPSGRCLTTMDDIKAEGVRFFSHLLTHQPPAFTGLSTETLQDLLPVWCSLSQQDALLLEVSGVEVKQVLFRCHQINLQVEFFKSAWSVLGPDLTKAVQSFFQFGFLPKGVNTTILALIPKTTTSKEMKDYRPISCCNVLYKIISKLLANRLKAILPNFIAPNQSAFIKDRLLMENILLATEIVKDYHKEGISPKCAMKIDISKAFDSVQWPFLLNVLTALNLPTKAAAARHFGYHPRCKGLQLTHLCFADDIMVFSDGRASSMEGILHMFKDFAAYSSLCINLEKSTLFLAGVSSRSREALLTQFPFAAGTLPVRYLGLRLLTKRMTIHDCLPLIERIRSHIGSWKHRFLSFAGRLQLLSSVIASLTKFWISAFRLPSACVQEIERICAAFL</sequence>
<dbReference type="SUPFAM" id="SSF56672">
    <property type="entry name" value="DNA/RNA polymerases"/>
    <property type="match status" value="1"/>
</dbReference>
<evidence type="ECO:0000313" key="3">
    <source>
        <dbReference type="Proteomes" id="UP000694864"/>
    </source>
</evidence>
<proteinExistence type="predicted"/>
<evidence type="ECO:0000259" key="2">
    <source>
        <dbReference type="Pfam" id="PF03372"/>
    </source>
</evidence>
<protein>
    <submittedName>
        <fullName evidence="4">Uncharacterized protein LOC104715251</fullName>
    </submittedName>
</protein>
<reference evidence="4" key="2">
    <citation type="submission" date="2025-08" db="UniProtKB">
        <authorList>
            <consortium name="RefSeq"/>
        </authorList>
    </citation>
    <scope>IDENTIFICATION</scope>
    <source>
        <tissue evidence="4">Leaf</tissue>
    </source>
</reference>
<dbReference type="SUPFAM" id="SSF56219">
    <property type="entry name" value="DNase I-like"/>
    <property type="match status" value="1"/>
</dbReference>
<dbReference type="GeneID" id="104715251"/>
<gene>
    <name evidence="4" type="primary">LOC104715251</name>
</gene>
<reference evidence="3" key="1">
    <citation type="journal article" date="2014" name="Nat. Commun.">
        <title>The emerging biofuel crop Camelina sativa retains a highly undifferentiated hexaploid genome structure.</title>
        <authorList>
            <person name="Kagale S."/>
            <person name="Koh C."/>
            <person name="Nixon J."/>
            <person name="Bollina V."/>
            <person name="Clarke W.E."/>
            <person name="Tuteja R."/>
            <person name="Spillane C."/>
            <person name="Robinson S.J."/>
            <person name="Links M.G."/>
            <person name="Clarke C."/>
            <person name="Higgins E.E."/>
            <person name="Huebert T."/>
            <person name="Sharpe A.G."/>
            <person name="Parkin I.A."/>
        </authorList>
    </citation>
    <scope>NUCLEOTIDE SEQUENCE [LARGE SCALE GENOMIC DNA]</scope>
    <source>
        <strain evidence="3">cv. DH55</strain>
    </source>
</reference>
<dbReference type="Pfam" id="PF03372">
    <property type="entry name" value="Exo_endo_phos"/>
    <property type="match status" value="1"/>
</dbReference>
<organism evidence="3 4">
    <name type="scientific">Camelina sativa</name>
    <name type="common">False flax</name>
    <name type="synonym">Myagrum sativum</name>
    <dbReference type="NCBI Taxonomy" id="90675"/>
    <lineage>
        <taxon>Eukaryota</taxon>
        <taxon>Viridiplantae</taxon>
        <taxon>Streptophyta</taxon>
        <taxon>Embryophyta</taxon>
        <taxon>Tracheophyta</taxon>
        <taxon>Spermatophyta</taxon>
        <taxon>Magnoliopsida</taxon>
        <taxon>eudicotyledons</taxon>
        <taxon>Gunneridae</taxon>
        <taxon>Pentapetalae</taxon>
        <taxon>rosids</taxon>
        <taxon>malvids</taxon>
        <taxon>Brassicales</taxon>
        <taxon>Brassicaceae</taxon>
        <taxon>Camelineae</taxon>
        <taxon>Camelina</taxon>
    </lineage>
</organism>
<dbReference type="Proteomes" id="UP000694864">
    <property type="component" value="Chromosome 9"/>
</dbReference>
<dbReference type="RefSeq" id="XP_010430973.1">
    <property type="nucleotide sequence ID" value="XM_010432671.1"/>
</dbReference>
<dbReference type="Gene3D" id="3.60.10.10">
    <property type="entry name" value="Endonuclease/exonuclease/phosphatase"/>
    <property type="match status" value="1"/>
</dbReference>
<evidence type="ECO:0000313" key="4">
    <source>
        <dbReference type="RefSeq" id="XP_010430973.1"/>
    </source>
</evidence>
<dbReference type="InterPro" id="IPR043502">
    <property type="entry name" value="DNA/RNA_pol_sf"/>
</dbReference>
<feature type="domain" description="Reverse transcriptase" evidence="1">
    <location>
        <begin position="869"/>
        <end position="947"/>
    </location>
</feature>
<dbReference type="PANTHER" id="PTHR33116:SF80">
    <property type="entry name" value="REVERSE TRANSCRIPTASE ZINC-BINDING DOMAIN-CONTAINING PROTEIN"/>
    <property type="match status" value="1"/>
</dbReference>
<feature type="domain" description="Reverse transcriptase" evidence="1">
    <location>
        <begin position="745"/>
        <end position="852"/>
    </location>
</feature>
<dbReference type="Pfam" id="PF00078">
    <property type="entry name" value="RVT_1"/>
    <property type="match status" value="2"/>
</dbReference>
<dbReference type="PANTHER" id="PTHR33116">
    <property type="entry name" value="REVERSE TRANSCRIPTASE ZINC-BINDING DOMAIN-CONTAINING PROTEIN-RELATED-RELATED"/>
    <property type="match status" value="1"/>
</dbReference>
<dbReference type="CDD" id="cd01650">
    <property type="entry name" value="RT_nLTR_like"/>
    <property type="match status" value="1"/>
</dbReference>
<dbReference type="InterPro" id="IPR036691">
    <property type="entry name" value="Endo/exonu/phosph_ase_sf"/>
</dbReference>
<dbReference type="InterPro" id="IPR000477">
    <property type="entry name" value="RT_dom"/>
</dbReference>
<evidence type="ECO:0000259" key="1">
    <source>
        <dbReference type="Pfam" id="PF00078"/>
    </source>
</evidence>
<accession>A0ABM0TT66</accession>
<keyword evidence="3" id="KW-1185">Reference proteome</keyword>